<dbReference type="VEuPathDB" id="FungiDB:CXQ85_005113"/>
<feature type="compositionally biased region" description="Polar residues" evidence="1">
    <location>
        <begin position="678"/>
        <end position="696"/>
    </location>
</feature>
<dbReference type="GO" id="GO:0007034">
    <property type="term" value="P:vacuolar transport"/>
    <property type="evidence" value="ECO:0007669"/>
    <property type="project" value="UniProtKB-ARBA"/>
</dbReference>
<dbReference type="Pfam" id="PF00790">
    <property type="entry name" value="VHS"/>
    <property type="match status" value="1"/>
</dbReference>
<dbReference type="STRING" id="45357.A0A2V1AXJ4"/>
<feature type="compositionally biased region" description="Acidic residues" evidence="1">
    <location>
        <begin position="184"/>
        <end position="196"/>
    </location>
</feature>
<feature type="compositionally biased region" description="Polar residues" evidence="1">
    <location>
        <begin position="1008"/>
        <end position="1025"/>
    </location>
</feature>
<dbReference type="InterPro" id="IPR008942">
    <property type="entry name" value="ENTH_VHS"/>
</dbReference>
<feature type="compositionally biased region" description="Basic and acidic residues" evidence="1">
    <location>
        <begin position="452"/>
        <end position="466"/>
    </location>
</feature>
<dbReference type="GO" id="GO:0006897">
    <property type="term" value="P:endocytosis"/>
    <property type="evidence" value="ECO:0007669"/>
    <property type="project" value="InterPro"/>
</dbReference>
<dbReference type="GeneID" id="37010443"/>
<feature type="region of interest" description="Disordered" evidence="1">
    <location>
        <begin position="654"/>
        <end position="737"/>
    </location>
</feature>
<dbReference type="PANTHER" id="PTHR47789">
    <property type="entry name" value="LAS SEVENTEEN-BINDING PROTEIN 5"/>
    <property type="match status" value="1"/>
</dbReference>
<dbReference type="SUPFAM" id="SSF48464">
    <property type="entry name" value="ENTH/VHS domain"/>
    <property type="match status" value="1"/>
</dbReference>
<dbReference type="GO" id="GO:0035091">
    <property type="term" value="F:phosphatidylinositol binding"/>
    <property type="evidence" value="ECO:0007669"/>
    <property type="project" value="InterPro"/>
</dbReference>
<feature type="compositionally biased region" description="Acidic residues" evidence="1">
    <location>
        <begin position="919"/>
        <end position="934"/>
    </location>
</feature>
<feature type="compositionally biased region" description="Basic and acidic residues" evidence="1">
    <location>
        <begin position="1095"/>
        <end position="1104"/>
    </location>
</feature>
<evidence type="ECO:0000313" key="4">
    <source>
        <dbReference type="Proteomes" id="UP000244309"/>
    </source>
</evidence>
<accession>A0A2V1AXJ4</accession>
<feature type="region of interest" description="Disordered" evidence="1">
    <location>
        <begin position="611"/>
        <end position="630"/>
    </location>
</feature>
<dbReference type="PANTHER" id="PTHR47789:SF1">
    <property type="entry name" value="LAS SEVENTEEN-BINDING PROTEIN 5"/>
    <property type="match status" value="1"/>
</dbReference>
<dbReference type="CDD" id="cd14232">
    <property type="entry name" value="GAT_LSB5"/>
    <property type="match status" value="1"/>
</dbReference>
<gene>
    <name evidence="3" type="ORF">CXQ85_005113</name>
</gene>
<feature type="compositionally biased region" description="Pro residues" evidence="1">
    <location>
        <begin position="215"/>
        <end position="227"/>
    </location>
</feature>
<dbReference type="GO" id="GO:0030479">
    <property type="term" value="C:actin cortical patch"/>
    <property type="evidence" value="ECO:0007669"/>
    <property type="project" value="TreeGrafter"/>
</dbReference>
<feature type="compositionally biased region" description="Polar residues" evidence="1">
    <location>
        <begin position="425"/>
        <end position="437"/>
    </location>
</feature>
<protein>
    <recommendedName>
        <fullName evidence="2">VHS domain-containing protein</fullName>
    </recommendedName>
</protein>
<feature type="compositionally biased region" description="Acidic residues" evidence="1">
    <location>
        <begin position="1072"/>
        <end position="1087"/>
    </location>
</feature>
<dbReference type="SUPFAM" id="SSF89009">
    <property type="entry name" value="GAT-like domain"/>
    <property type="match status" value="1"/>
</dbReference>
<dbReference type="OrthoDB" id="4094935at2759"/>
<dbReference type="Proteomes" id="UP000244309">
    <property type="component" value="Unassembled WGS sequence"/>
</dbReference>
<dbReference type="InterPro" id="IPR002014">
    <property type="entry name" value="VHS_dom"/>
</dbReference>
<dbReference type="Gene3D" id="1.25.40.90">
    <property type="match status" value="1"/>
</dbReference>
<sequence>MPIFGEKPHTSITVKINQLSKPDRNADLEDDSIELYLSDLISLIKLQPGPGPSEAARAIRKNIKYGSSVKTQLNALHLLELLVLNSGSKIGSVLASDEKLLDVLKGILTGSGSTGTGSKYDKSVQSKTRSLAIGWKSELDGLDGYKYMANLWKVAGVRRRASDSRSGGHSRGHRRTTSAFGDENALEEPEDLIDRDDEARDRARSPRSPRIARSPPRPAKKSPPPRPVSASPYTNPRAQESKPQKKKDKSKKKKKRSRHGIVYADEQFRIPQINYKIEAPKIRTVLSDCQTHTTALNNALIHLPAGTDPLDDAKSSKEFEKCRKVRRKVLQYLQFVGAGEESSKTKETLQMEEEFLGSLIMANEQLVNTFTQFDKASGFTPENPGPHHYDAASDSDSDESYYDSDTDEDELEEEGVEDSIEQRLASANISEGSSSRLQEAVRRSPPVPQKPVAKEKEKDAAPEHQSLKRVATDATGQSVGSEDPFGDSHELSIDDFRLSTVLQKHVPEENEAVKKALLNVTERHQNDLKQEIRRSLTVEQKIQYLNIDVAKRAHLLRRKVASRRRRLDKALEGLQSDRDGSLHADINDIMTSAVSVSAHVQGLAHRALEYERSRNGPLSGPDPRKYPRLASFFGTGTESVDMDSTGSEVVDGYMDESESRLRDNGSQEFSYSDDHLDSASNGFQTSYGGANYSASRTFEDPESGHLSPDDNELSASSSEDESEHSLPHSPNNGTTEQAIKEASPEMTAEMMEQIMDLNISKYRSQRQRKYEELDLFAPKLTDKQQPPTSKKKSNPLRLLYSSSALANSDMLKASTVEEESLKSPFVNSKSVATVSPTPQTSLHKKLRIRVQPLRYNKQDDSCQCHDAEAEEEYNDDLDASPAKVALTKTLNDLSNSSIGDYDNNKLVEEMWSSSGIQTETEEEVYSSSDDEDEQYLSVENTLDETTNTYQSFQKDLAKLRKKKNQRGQFEIPSREFSPSPKHQPSHRTLKPKGSILKISNGARRKMKSTSFSRSDSGNCITSVNGSPLKASSPLPESAAHTPYRASPRASFVNEVSALGMILGNEPPRNDESGEVENNDVSIEDDGSLDNISSKSDSKGDGDYKSIGKLRSLLV</sequence>
<reference evidence="3 4" key="1">
    <citation type="submission" date="2017-12" db="EMBL/GenBank/DDBJ databases">
        <title>Genome Sequence of a Multidrug-Resistant Candida haemulonii Isolate from a Patient with Chronic Leg Ulcers in Israel.</title>
        <authorList>
            <person name="Chow N.A."/>
            <person name="Gade L."/>
            <person name="Batra D."/>
            <person name="Rowe L.A."/>
            <person name="Ben-Ami R."/>
            <person name="Loparev V.N."/>
            <person name="Litvintseva A.P."/>
        </authorList>
    </citation>
    <scope>NUCLEOTIDE SEQUENCE [LARGE SCALE GENOMIC DNA]</scope>
    <source>
        <strain evidence="3 4">B11899</strain>
    </source>
</reference>
<feature type="region of interest" description="Disordered" evidence="1">
    <location>
        <begin position="158"/>
        <end position="261"/>
    </location>
</feature>
<feature type="region of interest" description="Disordered" evidence="1">
    <location>
        <begin position="960"/>
        <end position="1045"/>
    </location>
</feature>
<keyword evidence="4" id="KW-1185">Reference proteome</keyword>
<feature type="region of interest" description="Disordered" evidence="1">
    <location>
        <begin position="913"/>
        <end position="934"/>
    </location>
</feature>
<feature type="compositionally biased region" description="Basic residues" evidence="1">
    <location>
        <begin position="244"/>
        <end position="259"/>
    </location>
</feature>
<name>A0A2V1AXJ4_9ASCO</name>
<dbReference type="GO" id="GO:0043130">
    <property type="term" value="F:ubiquitin binding"/>
    <property type="evidence" value="ECO:0007669"/>
    <property type="project" value="InterPro"/>
</dbReference>
<evidence type="ECO:0000256" key="1">
    <source>
        <dbReference type="SAM" id="MobiDB-lite"/>
    </source>
</evidence>
<dbReference type="CDD" id="cd16980">
    <property type="entry name" value="VHS_Lsb5"/>
    <property type="match status" value="1"/>
</dbReference>
<organism evidence="3 4">
    <name type="scientific">Candidozyma haemuli</name>
    <dbReference type="NCBI Taxonomy" id="45357"/>
    <lineage>
        <taxon>Eukaryota</taxon>
        <taxon>Fungi</taxon>
        <taxon>Dikarya</taxon>
        <taxon>Ascomycota</taxon>
        <taxon>Saccharomycotina</taxon>
        <taxon>Pichiomycetes</taxon>
        <taxon>Metschnikowiaceae</taxon>
        <taxon>Candidozyma</taxon>
    </lineage>
</organism>
<comment type="caution">
    <text evidence="3">The sequence shown here is derived from an EMBL/GenBank/DDBJ whole genome shotgun (WGS) entry which is preliminary data.</text>
</comment>
<feature type="region of interest" description="Disordered" evidence="1">
    <location>
        <begin position="1062"/>
        <end position="1104"/>
    </location>
</feature>
<dbReference type="GO" id="GO:0051666">
    <property type="term" value="P:actin cortical patch localization"/>
    <property type="evidence" value="ECO:0007669"/>
    <property type="project" value="TreeGrafter"/>
</dbReference>
<dbReference type="InterPro" id="IPR044103">
    <property type="entry name" value="GAT_LSB5"/>
</dbReference>
<feature type="region of interest" description="Disordered" evidence="1">
    <location>
        <begin position="377"/>
        <end position="487"/>
    </location>
</feature>
<dbReference type="GO" id="GO:0007015">
    <property type="term" value="P:actin filament organization"/>
    <property type="evidence" value="ECO:0007669"/>
    <property type="project" value="InterPro"/>
</dbReference>
<feature type="compositionally biased region" description="Acidic residues" evidence="1">
    <location>
        <begin position="393"/>
        <end position="419"/>
    </location>
</feature>
<evidence type="ECO:0000313" key="3">
    <source>
        <dbReference type="EMBL" id="PVH22542.1"/>
    </source>
</evidence>
<evidence type="ECO:0000259" key="2">
    <source>
        <dbReference type="PROSITE" id="PS50179"/>
    </source>
</evidence>
<dbReference type="InterPro" id="IPR045007">
    <property type="entry name" value="LSB5"/>
</dbReference>
<feature type="domain" description="VHS" evidence="2">
    <location>
        <begin position="21"/>
        <end position="153"/>
    </location>
</feature>
<dbReference type="AlphaFoldDB" id="A0A2V1AXJ4"/>
<dbReference type="EMBL" id="PKFO01000008">
    <property type="protein sequence ID" value="PVH22542.1"/>
    <property type="molecule type" value="Genomic_DNA"/>
</dbReference>
<proteinExistence type="predicted"/>
<dbReference type="RefSeq" id="XP_025343482.1">
    <property type="nucleotide sequence ID" value="XM_025488715.1"/>
</dbReference>
<dbReference type="PROSITE" id="PS50179">
    <property type="entry name" value="VHS"/>
    <property type="match status" value="1"/>
</dbReference>